<dbReference type="Gene3D" id="2.10.70.10">
    <property type="entry name" value="Complement Module, domain 1"/>
    <property type="match status" value="5"/>
</dbReference>
<dbReference type="PROSITE" id="PS51233">
    <property type="entry name" value="VWFD"/>
    <property type="match status" value="1"/>
</dbReference>
<keyword evidence="11" id="KW-1185">Reference proteome</keyword>
<dbReference type="SMART" id="SM00214">
    <property type="entry name" value="VWC"/>
    <property type="match status" value="19"/>
</dbReference>
<evidence type="ECO:0000256" key="5">
    <source>
        <dbReference type="ARBA" id="ARBA00023157"/>
    </source>
</evidence>
<feature type="domain" description="VWFC" evidence="8">
    <location>
        <begin position="818"/>
        <end position="876"/>
    </location>
</feature>
<feature type="region of interest" description="Disordered" evidence="7">
    <location>
        <begin position="376"/>
        <end position="397"/>
    </location>
</feature>
<dbReference type="PANTHER" id="PTHR46698">
    <property type="entry name" value="CROSSVEINLESS 2"/>
    <property type="match status" value="1"/>
</dbReference>
<dbReference type="SUPFAM" id="SSF57603">
    <property type="entry name" value="FnI-like domain"/>
    <property type="match status" value="16"/>
</dbReference>
<dbReference type="InterPro" id="IPR001007">
    <property type="entry name" value="VWF_dom"/>
</dbReference>
<evidence type="ECO:0000313" key="10">
    <source>
        <dbReference type="EMBL" id="KAG8524548.1"/>
    </source>
</evidence>
<feature type="domain" description="VWFC" evidence="8">
    <location>
        <begin position="1225"/>
        <end position="1284"/>
    </location>
</feature>
<comment type="caution">
    <text evidence="10">The sequence shown here is derived from an EMBL/GenBank/DDBJ whole genome shotgun (WGS) entry which is preliminary data.</text>
</comment>
<feature type="domain" description="VWFC" evidence="8">
    <location>
        <begin position="527"/>
        <end position="586"/>
    </location>
</feature>
<proteinExistence type="predicted"/>
<dbReference type="SMART" id="SM00216">
    <property type="entry name" value="VWD"/>
    <property type="match status" value="1"/>
</dbReference>
<feature type="domain" description="VWFC" evidence="8">
    <location>
        <begin position="1077"/>
        <end position="1136"/>
    </location>
</feature>
<keyword evidence="4" id="KW-0677">Repeat</keyword>
<dbReference type="InterPro" id="IPR014853">
    <property type="entry name" value="VWF/SSPO/ZAN-like_Cys-rich_dom"/>
</dbReference>
<evidence type="ECO:0000259" key="8">
    <source>
        <dbReference type="PROSITE" id="PS50184"/>
    </source>
</evidence>
<keyword evidence="6" id="KW-0175">Coiled coil</keyword>
<feature type="domain" description="VWFC" evidence="8">
    <location>
        <begin position="759"/>
        <end position="818"/>
    </location>
</feature>
<feature type="domain" description="VWFC" evidence="8">
    <location>
        <begin position="1026"/>
        <end position="1077"/>
    </location>
</feature>
<evidence type="ECO:0000256" key="1">
    <source>
        <dbReference type="ARBA" id="ARBA00004613"/>
    </source>
</evidence>
<reference evidence="10" key="1">
    <citation type="journal article" date="2021" name="Evol. Appl.">
        <title>The genome of the Pyrenean desman and the effects of bottlenecks and inbreeding on the genomic landscape of an endangered species.</title>
        <authorList>
            <person name="Escoda L."/>
            <person name="Castresana J."/>
        </authorList>
    </citation>
    <scope>NUCLEOTIDE SEQUENCE</scope>
    <source>
        <strain evidence="10">IBE-C5619</strain>
    </source>
</reference>
<feature type="coiled-coil region" evidence="6">
    <location>
        <begin position="201"/>
        <end position="228"/>
    </location>
</feature>
<dbReference type="PROSITE" id="PS01208">
    <property type="entry name" value="VWFC_1"/>
    <property type="match status" value="9"/>
</dbReference>
<accession>A0A8J6APD7</accession>
<dbReference type="CDD" id="cd19941">
    <property type="entry name" value="TIL"/>
    <property type="match status" value="1"/>
</dbReference>
<evidence type="ECO:0000256" key="2">
    <source>
        <dbReference type="ARBA" id="ARBA00022525"/>
    </source>
</evidence>
<organism evidence="10 11">
    <name type="scientific">Galemys pyrenaicus</name>
    <name type="common">Iberian desman</name>
    <name type="synonym">Pyrenean desman</name>
    <dbReference type="NCBI Taxonomy" id="202257"/>
    <lineage>
        <taxon>Eukaryota</taxon>
        <taxon>Metazoa</taxon>
        <taxon>Chordata</taxon>
        <taxon>Craniata</taxon>
        <taxon>Vertebrata</taxon>
        <taxon>Euteleostomi</taxon>
        <taxon>Mammalia</taxon>
        <taxon>Eutheria</taxon>
        <taxon>Laurasiatheria</taxon>
        <taxon>Eulipotyphla</taxon>
        <taxon>Talpidae</taxon>
        <taxon>Galemys</taxon>
    </lineage>
</organism>
<keyword evidence="5" id="KW-1015">Disulfide bond</keyword>
<dbReference type="InterPro" id="IPR001846">
    <property type="entry name" value="VWF_type-D"/>
</dbReference>
<dbReference type="Gene3D" id="6.20.200.20">
    <property type="match status" value="10"/>
</dbReference>
<dbReference type="PANTHER" id="PTHR46698:SF2">
    <property type="entry name" value="KIELIN_CHORDIN-LIKE PROTEIN"/>
    <property type="match status" value="1"/>
</dbReference>
<feature type="region of interest" description="Disordered" evidence="7">
    <location>
        <begin position="1"/>
        <end position="43"/>
    </location>
</feature>
<evidence type="ECO:0000256" key="3">
    <source>
        <dbReference type="ARBA" id="ARBA00022729"/>
    </source>
</evidence>
<dbReference type="InterPro" id="IPR036084">
    <property type="entry name" value="Ser_inhib-like_sf"/>
</dbReference>
<feature type="region of interest" description="Disordered" evidence="7">
    <location>
        <begin position="2029"/>
        <end position="2052"/>
    </location>
</feature>
<feature type="domain" description="VWFC" evidence="8">
    <location>
        <begin position="876"/>
        <end position="935"/>
    </location>
</feature>
<feature type="domain" description="VWFC" evidence="8">
    <location>
        <begin position="466"/>
        <end position="525"/>
    </location>
</feature>
<dbReference type="SMART" id="SM00832">
    <property type="entry name" value="C8"/>
    <property type="match status" value="1"/>
</dbReference>
<evidence type="ECO:0000259" key="9">
    <source>
        <dbReference type="PROSITE" id="PS51233"/>
    </source>
</evidence>
<dbReference type="Proteomes" id="UP000700334">
    <property type="component" value="Unassembled WGS sequence"/>
</dbReference>
<feature type="compositionally biased region" description="Gly residues" evidence="7">
    <location>
        <begin position="1173"/>
        <end position="1189"/>
    </location>
</feature>
<feature type="domain" description="VWFC" evidence="8">
    <location>
        <begin position="1284"/>
        <end position="1342"/>
    </location>
</feature>
<dbReference type="SMART" id="SM00215">
    <property type="entry name" value="VWC_out"/>
    <property type="match status" value="8"/>
</dbReference>
<dbReference type="EMBL" id="JAGFMF010011386">
    <property type="protein sequence ID" value="KAG8524548.1"/>
    <property type="molecule type" value="Genomic_DNA"/>
</dbReference>
<evidence type="ECO:0000313" key="11">
    <source>
        <dbReference type="Proteomes" id="UP000700334"/>
    </source>
</evidence>
<dbReference type="GO" id="GO:0005576">
    <property type="term" value="C:extracellular region"/>
    <property type="evidence" value="ECO:0007669"/>
    <property type="project" value="UniProtKB-SubCell"/>
</dbReference>
<comment type="subcellular location">
    <subcellularLocation>
        <location evidence="1">Secreted</location>
    </subcellularLocation>
</comment>
<feature type="domain" description="VWFC" evidence="8">
    <location>
        <begin position="586"/>
        <end position="644"/>
    </location>
</feature>
<feature type="domain" description="VWFC" evidence="8">
    <location>
        <begin position="1390"/>
        <end position="1458"/>
    </location>
</feature>
<feature type="domain" description="VWFC" evidence="8">
    <location>
        <begin position="700"/>
        <end position="759"/>
    </location>
</feature>
<evidence type="ECO:0000256" key="6">
    <source>
        <dbReference type="SAM" id="Coils"/>
    </source>
</evidence>
<name>A0A8J6APD7_GALPY</name>
<feature type="non-terminal residue" evidence="10">
    <location>
        <position position="2052"/>
    </location>
</feature>
<feature type="domain" description="VWFD" evidence="9">
    <location>
        <begin position="1694"/>
        <end position="1870"/>
    </location>
</feature>
<dbReference type="GO" id="GO:0030513">
    <property type="term" value="P:positive regulation of BMP signaling pathway"/>
    <property type="evidence" value="ECO:0007669"/>
    <property type="project" value="TreeGrafter"/>
</dbReference>
<dbReference type="PROSITE" id="PS50184">
    <property type="entry name" value="VWFC_2"/>
    <property type="match status" value="15"/>
</dbReference>
<dbReference type="Pfam" id="PF00093">
    <property type="entry name" value="VWC"/>
    <property type="match status" value="5"/>
</dbReference>
<feature type="domain" description="VWFC" evidence="8">
    <location>
        <begin position="1630"/>
        <end position="1690"/>
    </location>
</feature>
<dbReference type="Pfam" id="PF23334">
    <property type="entry name" value="VWC2L_2nd"/>
    <property type="match status" value="5"/>
</dbReference>
<dbReference type="InterPro" id="IPR052424">
    <property type="entry name" value="Kielin_Chordin-BMP_Reg"/>
</dbReference>
<evidence type="ECO:0000256" key="4">
    <source>
        <dbReference type="ARBA" id="ARBA00022737"/>
    </source>
</evidence>
<evidence type="ECO:0000256" key="7">
    <source>
        <dbReference type="SAM" id="MobiDB-lite"/>
    </source>
</evidence>
<dbReference type="Pfam" id="PF00094">
    <property type="entry name" value="VWD"/>
    <property type="match status" value="1"/>
</dbReference>
<feature type="region of interest" description="Disordered" evidence="7">
    <location>
        <begin position="1173"/>
        <end position="1192"/>
    </location>
</feature>
<feature type="domain" description="VWFC" evidence="8">
    <location>
        <begin position="1562"/>
        <end position="1626"/>
    </location>
</feature>
<dbReference type="SUPFAM" id="SSF57567">
    <property type="entry name" value="Serine protease inhibitors"/>
    <property type="match status" value="1"/>
</dbReference>
<sequence>SHAWPPPLGSAEVSQRTEGLGPTSWLSPGQEKELGAEAASPQVPLGACSRPPCLWRSSWRGSVWEGSPQAKAQGPGKPRGFLLWTEEDFLQAAVGERLPWNLESEVNYLSRGKEKTGGHHNDLQPQAASDSLLWLRTPAQCIRGFPLFLPRWGLTDHTFLMAGGAIARETARLTDYPQPAPHSSALPGVPQQQWRPLEERLGRLEAEVTQLREQNKELQARVKLLESCECHPASPQCWGLGQAWPEGARWEPKSDRPHCRGECRLVYWLGLPGDKRWLWVPEDNPVSSSGCSHKGLAYGHGETFSPDACTTCLCLEGAITCTQKPCPKDPCPEPGACCLYCEPGCPGGRRAGETWQQEPCVICTCQVRESGPDPATTHIPGAQRTLPGRAKPSLGAAQGPPPVMEAWSLLGLLGQQSDWAWAVGRAAGSVSTPQAGTVRCQRPSCSELNCLESYTPPGECCPVCRPGCEYEGQRYEEGINFQSSSNPCLRCSCLRSLVRCVPVTCPPSPCPEPVPRPGHCCPTCPDPDCTEGGSHQEHGQEWTVPGDPCQICHCLEGHVQCRQRECASLCPYPARPLPGTCCPVCDGCFLNGREYRSGEPVGSGDPCSNCRCANGSVQCEPPPCPPVPCRHPGRIPGQCCPVCDGCEHRGHQYQHQETFRLQERGRCSVCSCQAGEVSCEEQGCPVAPCTLSDSGPQLCPACVLDGEEFAEGVQWEPDGRPCTACSCQDGVPLCRAVLCSPAPCQHPTQLPGACCPQCESCTYHGQVYANGQNFTDAESPCHTCHCQDGTVRCSLVDCPPTTCARPQSGPGQCCPRCPDCVLEKQVFVDGESFSHPRDPCQECRCVEGQAHCQPRACPRAACTHPLPGACCQNSCHGCAFGGKEYPSGAEFPHPSDLCRLCRCLSGNVQCLARRCPPPPCPEPALLPGECCPQCPGRARTLRPLLPGDSSSLALAPNLMSPQLPPPVALCLGVKSPHATRSTSPRLGTPVASASASTAPCPAGLCPARLRPAPTRTGGPAAPPVMGKEFASGERFPSPTAACQVCLCWEGSVSCEPRACAPAQCPFPARGACCPACDGCEYLGESYLSSQEFPDPRDPCKLCTCLEGFVTCRRRPCEPVDCSHPLTPPGHCCPACQGCLYHGVTAASRETLPDPLDPTCSLCTCQGGSGLPGSVGTPGGDMPGEKGGGSVPSLPQEGSVSCQKKPCPPALCPHPSPGPCFCPVCHSCFSQGREHQDGEEFEGPPGSCEWCRCQAGQVSCVRLRCPPLPCPLQVTEPGSCCPRCRGCLAHGEEHPEGSSWAPPGSPCSSCMCHEGVVTCAHIQCVSSCARPHQGPGDCCPRCSGTGPGGGRWHWHVPVMWDWVAEKGSPFLYMPQSLGLGLWPCAALTPHQDCEHAGRMYAPGESFQPGPDPCEVCVCELQREGPPSLRCHRRQCPSLVGCPASHLLPPGPQHCCPTCAQALSNCTESLVGAELAPADPCYTCQCQDSSPAAAPAPQSPQHLPAGPENHIRPKPYPAALGFLLLFTNGAHDLTWLCIHQTCPKLSCPPSERQTPPGSCCPVCRECVVEAQGRRALDGESWREPGDPCIACTCRGGHVECRLEECQSLSCPHGWAKVREADSCCERCQAPAQLCKHQGRQVASGEHWAVDACTNCSCVAGTVHCQSLRCPPLACGQDEAPALSPGSCCARCLPRPASCMAFGDPHYRTFDGRLLHFQGSCSYVLAKDCSGGDFSVHVTNDDRGRRGVAWTQEVAVLLGHVVVRLLQGGAVTVDARPVALPFLQEPLLYVELRGRTVILHAQPGLQVLWDGKSQVEVRVPGSYRGQICGLCGNFNGFAQDDLQSPQGLLLPTEAAFGNSWQVPEGPGPGQPCSKGREVDPCRAAGYRARREANARCGVLKSSPFSRCHALVPPEPFFAACVYDLCACGPGSSADACLCDALEAYASHCRQAGVTPTWRGPTLCVVGCPLDRGFVFDECGPPCPRTCFNQHIPLGELAAHCVRPCIPGCQCPAGLVEHEAHCIPPEACPPVLLTGDRPPSALPSPSQEPQGAPEPR</sequence>
<feature type="domain" description="VWFC" evidence="8">
    <location>
        <begin position="289"/>
        <end position="342"/>
    </location>
</feature>
<keyword evidence="3" id="KW-0732">Signal</keyword>
<gene>
    <name evidence="10" type="ORF">J0S82_004349</name>
</gene>
<keyword evidence="2" id="KW-0964">Secreted</keyword>
<dbReference type="OrthoDB" id="6132182at2759"/>
<protein>
    <submittedName>
        <fullName evidence="10">Kielin/chordin-like protein</fullName>
    </submittedName>
</protein>